<dbReference type="EMBL" id="BMAR01000026">
    <property type="protein sequence ID" value="GFR48782.1"/>
    <property type="molecule type" value="Genomic_DNA"/>
</dbReference>
<evidence type="ECO:0000313" key="14">
    <source>
        <dbReference type="EMBL" id="GFR48782.1"/>
    </source>
</evidence>
<evidence type="ECO:0000256" key="8">
    <source>
        <dbReference type="ARBA" id="ARBA00023098"/>
    </source>
</evidence>
<evidence type="ECO:0000256" key="2">
    <source>
        <dbReference type="ARBA" id="ARBA00004275"/>
    </source>
</evidence>
<feature type="domain" description="Aminoglycoside phosphotransferase" evidence="12">
    <location>
        <begin position="47"/>
        <end position="280"/>
    </location>
</feature>
<dbReference type="PANTHER" id="PTHR48083:SF13">
    <property type="entry name" value="ACYL-COA DEHYDROGENASE FAMILY MEMBER 11"/>
    <property type="match status" value="1"/>
</dbReference>
<evidence type="ECO:0000256" key="7">
    <source>
        <dbReference type="ARBA" id="ARBA00023002"/>
    </source>
</evidence>
<keyword evidence="4" id="KW-0285">Flavoprotein</keyword>
<dbReference type="GO" id="GO:0003995">
    <property type="term" value="F:acyl-CoA dehydrogenase activity"/>
    <property type="evidence" value="ECO:0007669"/>
    <property type="project" value="TreeGrafter"/>
</dbReference>
<dbReference type="InterPro" id="IPR036250">
    <property type="entry name" value="AcylCo_DH-like_C"/>
</dbReference>
<protein>
    <recommendedName>
        <fullName evidence="16">Acyl-CoA dehydrogenase</fullName>
    </recommendedName>
</protein>
<feature type="compositionally biased region" description="Basic and acidic residues" evidence="10">
    <location>
        <begin position="850"/>
        <end position="860"/>
    </location>
</feature>
<gene>
    <name evidence="14" type="ORF">Agub_g10730</name>
</gene>
<keyword evidence="6" id="KW-0276">Fatty acid metabolism</keyword>
<keyword evidence="15" id="KW-1185">Reference proteome</keyword>
<proteinExistence type="inferred from homology"/>
<feature type="domain" description="Acyl-CoA oxidase/dehydrogenase middle" evidence="13">
    <location>
        <begin position="578"/>
        <end position="680"/>
    </location>
</feature>
<dbReference type="InterPro" id="IPR009100">
    <property type="entry name" value="AcylCoA_DH/oxidase_NM_dom_sf"/>
</dbReference>
<dbReference type="InterPro" id="IPR009075">
    <property type="entry name" value="AcylCo_DH/oxidase_C"/>
</dbReference>
<evidence type="ECO:0008006" key="16">
    <source>
        <dbReference type="Google" id="ProtNLM"/>
    </source>
</evidence>
<comment type="caution">
    <text evidence="14">The sequence shown here is derived from an EMBL/GenBank/DDBJ whole genome shotgun (WGS) entry which is preliminary data.</text>
</comment>
<comment type="similarity">
    <text evidence="3">Belongs to the acyl-CoA dehydrogenase family.</text>
</comment>
<name>A0AAD3DX58_9CHLO</name>
<evidence type="ECO:0000256" key="3">
    <source>
        <dbReference type="ARBA" id="ARBA00009347"/>
    </source>
</evidence>
<dbReference type="InterPro" id="IPR002575">
    <property type="entry name" value="Aminoglycoside_PTrfase"/>
</dbReference>
<keyword evidence="8" id="KW-0443">Lipid metabolism</keyword>
<evidence type="ECO:0000256" key="1">
    <source>
        <dbReference type="ARBA" id="ARBA00001974"/>
    </source>
</evidence>
<dbReference type="GO" id="GO:0005777">
    <property type="term" value="C:peroxisome"/>
    <property type="evidence" value="ECO:0007669"/>
    <property type="project" value="UniProtKB-SubCell"/>
</dbReference>
<feature type="domain" description="Acyl-CoA dehydrogenase/oxidase C-terminal" evidence="11">
    <location>
        <begin position="693"/>
        <end position="841"/>
    </location>
</feature>
<keyword evidence="7" id="KW-0560">Oxidoreductase</keyword>
<dbReference type="Gene3D" id="1.20.140.10">
    <property type="entry name" value="Butyryl-CoA Dehydrogenase, subunit A, domain 3"/>
    <property type="match status" value="1"/>
</dbReference>
<evidence type="ECO:0000256" key="9">
    <source>
        <dbReference type="ARBA" id="ARBA00023140"/>
    </source>
</evidence>
<evidence type="ECO:0000259" key="13">
    <source>
        <dbReference type="Pfam" id="PF02770"/>
    </source>
</evidence>
<keyword evidence="5" id="KW-0274">FAD</keyword>
<comment type="subcellular location">
    <subcellularLocation>
        <location evidence="2">Peroxisome</location>
    </subcellularLocation>
</comment>
<feature type="region of interest" description="Disordered" evidence="10">
    <location>
        <begin position="850"/>
        <end position="870"/>
    </location>
</feature>
<sequence>MSSFTTLQSLGPVRAGHEINVQRLQAYLRNRLPELFAGAGSEATLQVHQFSHGQSNPTFLVSLPWSGQKLVLRKQPPGKLLASAHAVDREYAVMAALKPFGFPVPKAVHLCTTTEPLGTQFFLMDCAEGRIFLDPNLPELQPQQRSEVYRHMAQVLASLHSLDPTALGLRPGFGNPDAYCARQLRRWTQQYHASVPQPSPQVLRLIAWLGDHVPPCDARPPRPAVVHGDYRLDNIVFATAADVEARPAAASATVSYNPLAVLDWELSTLGNPWADVAYNCLPYHLPPNLTAIQRLRRSPTLPAGIPSEREYLSWYCAAAGVQPPSPADWAFYLALSLFRLLAILAGVQARARQGNASSANALRVASDEVLAALAEAALGIIAAAEAAEPPPPPKAAAAAPPPAAGDDTALLGVSARAGALRARLSAFMQEHVYPAEEVLEAHAMGPLESRWSIHPLMEELKRKAKQAGLWNLWLPAPLAARLEWLREHLLQSGGECPGGDPRVGDPASLDAGVLLGSGLTNLEYAHLCELMGRSAWAPEVFNCSAPDTGNMEVLAKYGSREQQLTWLLPLLRGRIRSCFAMTEKAVASSDATNITASITRSACGGSYELSGVKWWTSGAMDPRCKVAIFMGKTDPRAATHKQQSMVLVPMDAAGVRVVRPMLVFGYDDAPHGHAEVHFTSVTVPAANLILGEGRGFEIAQGRLGPGRLHHCMRLVGAAERAMGLMTRRAQERRVFGGPLAAQGAFRAQLAECRIQLDSARLLVLAAADSLDRRGFKGAAGAIAAAKVAAPNAALRVIDAAIQAHGGAGVSQDFVLARLWVGARTLRIADGPDEVHLATIAKLELGREERARQQQGRERAEGLGLGLQAKL</sequence>
<dbReference type="CDD" id="cd05154">
    <property type="entry name" value="ACAD10_11_N-like"/>
    <property type="match status" value="1"/>
</dbReference>
<dbReference type="SUPFAM" id="SSF56645">
    <property type="entry name" value="Acyl-CoA dehydrogenase NM domain-like"/>
    <property type="match status" value="1"/>
</dbReference>
<dbReference type="InterPro" id="IPR006091">
    <property type="entry name" value="Acyl-CoA_Oxase/DH_mid-dom"/>
</dbReference>
<dbReference type="SUPFAM" id="SSF56112">
    <property type="entry name" value="Protein kinase-like (PK-like)"/>
    <property type="match status" value="1"/>
</dbReference>
<dbReference type="Pfam" id="PF02770">
    <property type="entry name" value="Acyl-CoA_dh_M"/>
    <property type="match status" value="1"/>
</dbReference>
<dbReference type="AlphaFoldDB" id="A0AAD3DX58"/>
<dbReference type="SUPFAM" id="SSF47203">
    <property type="entry name" value="Acyl-CoA dehydrogenase C-terminal domain-like"/>
    <property type="match status" value="1"/>
</dbReference>
<dbReference type="Gene3D" id="1.10.540.10">
    <property type="entry name" value="Acyl-CoA dehydrogenase/oxidase, N-terminal domain"/>
    <property type="match status" value="1"/>
</dbReference>
<dbReference type="InterPro" id="IPR041726">
    <property type="entry name" value="ACAD10_11_N"/>
</dbReference>
<evidence type="ECO:0000259" key="12">
    <source>
        <dbReference type="Pfam" id="PF01636"/>
    </source>
</evidence>
<dbReference type="InterPro" id="IPR050741">
    <property type="entry name" value="Acyl-CoA_dehydrogenase"/>
</dbReference>
<evidence type="ECO:0000256" key="4">
    <source>
        <dbReference type="ARBA" id="ARBA00022630"/>
    </source>
</evidence>
<dbReference type="GO" id="GO:0050660">
    <property type="term" value="F:flavin adenine dinucleotide binding"/>
    <property type="evidence" value="ECO:0007669"/>
    <property type="project" value="InterPro"/>
</dbReference>
<evidence type="ECO:0000313" key="15">
    <source>
        <dbReference type="Proteomes" id="UP001054857"/>
    </source>
</evidence>
<organism evidence="14 15">
    <name type="scientific">Astrephomene gubernaculifera</name>
    <dbReference type="NCBI Taxonomy" id="47775"/>
    <lineage>
        <taxon>Eukaryota</taxon>
        <taxon>Viridiplantae</taxon>
        <taxon>Chlorophyta</taxon>
        <taxon>core chlorophytes</taxon>
        <taxon>Chlorophyceae</taxon>
        <taxon>CS clade</taxon>
        <taxon>Chlamydomonadales</taxon>
        <taxon>Astrephomenaceae</taxon>
        <taxon>Astrephomene</taxon>
    </lineage>
</organism>
<reference evidence="14 15" key="1">
    <citation type="journal article" date="2021" name="Sci. Rep.">
        <title>Genome sequencing of the multicellular alga Astrephomene provides insights into convergent evolution of germ-soma differentiation.</title>
        <authorList>
            <person name="Yamashita S."/>
            <person name="Yamamoto K."/>
            <person name="Matsuzaki R."/>
            <person name="Suzuki S."/>
            <person name="Yamaguchi H."/>
            <person name="Hirooka S."/>
            <person name="Minakuchi Y."/>
            <person name="Miyagishima S."/>
            <person name="Kawachi M."/>
            <person name="Toyoda A."/>
            <person name="Nozaki H."/>
        </authorList>
    </citation>
    <scope>NUCLEOTIDE SEQUENCE [LARGE SCALE GENOMIC DNA]</scope>
    <source>
        <strain evidence="14 15">NIES-4017</strain>
    </source>
</reference>
<dbReference type="Gene3D" id="3.90.1200.10">
    <property type="match status" value="1"/>
</dbReference>
<dbReference type="InterPro" id="IPR011009">
    <property type="entry name" value="Kinase-like_dom_sf"/>
</dbReference>
<dbReference type="PANTHER" id="PTHR48083">
    <property type="entry name" value="MEDIUM-CHAIN SPECIFIC ACYL-COA DEHYDROGENASE, MITOCHONDRIAL-RELATED"/>
    <property type="match status" value="1"/>
</dbReference>
<dbReference type="Proteomes" id="UP001054857">
    <property type="component" value="Unassembled WGS sequence"/>
</dbReference>
<dbReference type="InterPro" id="IPR037069">
    <property type="entry name" value="AcylCoA_DH/ox_N_sf"/>
</dbReference>
<keyword evidence="9" id="KW-0576">Peroxisome</keyword>
<dbReference type="Gene3D" id="3.30.200.20">
    <property type="entry name" value="Phosphorylase Kinase, domain 1"/>
    <property type="match status" value="1"/>
</dbReference>
<dbReference type="Pfam" id="PF01636">
    <property type="entry name" value="APH"/>
    <property type="match status" value="1"/>
</dbReference>
<accession>A0AAD3DX58</accession>
<dbReference type="Gene3D" id="2.40.110.10">
    <property type="entry name" value="Butyryl-CoA Dehydrogenase, subunit A, domain 2"/>
    <property type="match status" value="1"/>
</dbReference>
<dbReference type="Pfam" id="PF00441">
    <property type="entry name" value="Acyl-CoA_dh_1"/>
    <property type="match status" value="1"/>
</dbReference>
<comment type="cofactor">
    <cofactor evidence="1">
        <name>FAD</name>
        <dbReference type="ChEBI" id="CHEBI:57692"/>
    </cofactor>
</comment>
<evidence type="ECO:0000256" key="5">
    <source>
        <dbReference type="ARBA" id="ARBA00022827"/>
    </source>
</evidence>
<dbReference type="InterPro" id="IPR046373">
    <property type="entry name" value="Acyl-CoA_Oxase/DH_mid-dom_sf"/>
</dbReference>
<dbReference type="GO" id="GO:0033539">
    <property type="term" value="P:fatty acid beta-oxidation using acyl-CoA dehydrogenase"/>
    <property type="evidence" value="ECO:0007669"/>
    <property type="project" value="TreeGrafter"/>
</dbReference>
<evidence type="ECO:0000259" key="11">
    <source>
        <dbReference type="Pfam" id="PF00441"/>
    </source>
</evidence>
<evidence type="ECO:0000256" key="10">
    <source>
        <dbReference type="SAM" id="MobiDB-lite"/>
    </source>
</evidence>
<evidence type="ECO:0000256" key="6">
    <source>
        <dbReference type="ARBA" id="ARBA00022832"/>
    </source>
</evidence>